<protein>
    <recommendedName>
        <fullName evidence="3">SatD family (SatD)</fullName>
    </recommendedName>
</protein>
<evidence type="ECO:0008006" key="3">
    <source>
        <dbReference type="Google" id="ProtNLM"/>
    </source>
</evidence>
<proteinExistence type="predicted"/>
<dbReference type="RefSeq" id="WP_168486428.1">
    <property type="nucleotide sequence ID" value="NZ_JAAZSQ010000009.1"/>
</dbReference>
<dbReference type="Proteomes" id="UP000544090">
    <property type="component" value="Unassembled WGS sequence"/>
</dbReference>
<evidence type="ECO:0000313" key="1">
    <source>
        <dbReference type="EMBL" id="NKX55100.1"/>
    </source>
</evidence>
<accession>A0A7X6K6C7</accession>
<sequence length="205" mass="21266">MYVLTLNQRGPRAAGDPATELVKALRHLPALVPFQRSAGGGAIGVVTDPETAVHAALAALRRRWQVGIGAAPVHRQLPDTAGEVRGPGLAYARTAADRARKTGGRVPLAVAGPGPEAAADAEAVLRLLGGIVAGRTEAEWKVLDLLTPGARGQQRLVAQELGITSQAVSNAVIRSRWAEEWACRPAAARLLRLAQGPPQAGAVCS</sequence>
<name>A0A7X6K6C7_9MICC</name>
<keyword evidence="2" id="KW-1185">Reference proteome</keyword>
<reference evidence="1 2" key="1">
    <citation type="submission" date="2020-04" db="EMBL/GenBank/DDBJ databases">
        <title>Arthrobacter sp. nov.</title>
        <authorList>
            <person name="Liu S."/>
        </authorList>
    </citation>
    <scope>NUCLEOTIDE SEQUENCE [LARGE SCALE GENOMIC DNA]</scope>
    <source>
        <strain evidence="1 2">E918</strain>
    </source>
</reference>
<comment type="caution">
    <text evidence="1">The sequence shown here is derived from an EMBL/GenBank/DDBJ whole genome shotgun (WGS) entry which is preliminary data.</text>
</comment>
<dbReference type="EMBL" id="JAAZSQ010000009">
    <property type="protein sequence ID" value="NKX55100.1"/>
    <property type="molecule type" value="Genomic_DNA"/>
</dbReference>
<organism evidence="1 2">
    <name type="scientific">Arthrobacter mobilis</name>
    <dbReference type="NCBI Taxonomy" id="2724944"/>
    <lineage>
        <taxon>Bacteria</taxon>
        <taxon>Bacillati</taxon>
        <taxon>Actinomycetota</taxon>
        <taxon>Actinomycetes</taxon>
        <taxon>Micrococcales</taxon>
        <taxon>Micrococcaceae</taxon>
        <taxon>Arthrobacter</taxon>
    </lineage>
</organism>
<dbReference type="AlphaFoldDB" id="A0A7X6K6C7"/>
<gene>
    <name evidence="1" type="ORF">HGG74_11215</name>
</gene>
<evidence type="ECO:0000313" key="2">
    <source>
        <dbReference type="Proteomes" id="UP000544090"/>
    </source>
</evidence>